<dbReference type="InterPro" id="IPR049083">
    <property type="entry name" value="TACO1_YebC_N"/>
</dbReference>
<dbReference type="Gene3D" id="3.30.70.980">
    <property type="match status" value="2"/>
</dbReference>
<dbReference type="InterPro" id="IPR002876">
    <property type="entry name" value="Transcrip_reg_TACO1-like"/>
</dbReference>
<feature type="domain" description="TACO1/YebC-like N-terminal" evidence="4">
    <location>
        <begin position="66"/>
        <end position="136"/>
    </location>
</feature>
<evidence type="ECO:0000259" key="3">
    <source>
        <dbReference type="Pfam" id="PF01709"/>
    </source>
</evidence>
<dbReference type="InterPro" id="IPR029072">
    <property type="entry name" value="YebC-like"/>
</dbReference>
<organism evidence="5 6">
    <name type="scientific">Orbilia blumenaviensis</name>
    <dbReference type="NCBI Taxonomy" id="1796055"/>
    <lineage>
        <taxon>Eukaryota</taxon>
        <taxon>Fungi</taxon>
        <taxon>Dikarya</taxon>
        <taxon>Ascomycota</taxon>
        <taxon>Pezizomycotina</taxon>
        <taxon>Orbiliomycetes</taxon>
        <taxon>Orbiliales</taxon>
        <taxon>Orbiliaceae</taxon>
        <taxon>Orbilia</taxon>
    </lineage>
</organism>
<dbReference type="Gene3D" id="1.10.10.200">
    <property type="match status" value="1"/>
</dbReference>
<name>A0AAV9V3K3_9PEZI</name>
<evidence type="ECO:0000313" key="6">
    <source>
        <dbReference type="Proteomes" id="UP001373714"/>
    </source>
</evidence>
<gene>
    <name evidence="5" type="ORF">TWF730_008578</name>
</gene>
<evidence type="ECO:0000313" key="5">
    <source>
        <dbReference type="EMBL" id="KAK6354165.1"/>
    </source>
</evidence>
<dbReference type="Proteomes" id="UP001373714">
    <property type="component" value="Unassembled WGS sequence"/>
</dbReference>
<dbReference type="GO" id="GO:0005739">
    <property type="term" value="C:mitochondrion"/>
    <property type="evidence" value="ECO:0007669"/>
    <property type="project" value="UniProtKB-SubCell"/>
</dbReference>
<evidence type="ECO:0000256" key="2">
    <source>
        <dbReference type="ARBA" id="ARBA00008724"/>
    </source>
</evidence>
<dbReference type="FunFam" id="1.10.10.200:FF:000002">
    <property type="entry name" value="Probable transcriptional regulatory protein CLM62_37755"/>
    <property type="match status" value="1"/>
</dbReference>
<comment type="subcellular location">
    <subcellularLocation>
        <location evidence="1">Mitochondrion</location>
    </subcellularLocation>
</comment>
<evidence type="ECO:0000256" key="1">
    <source>
        <dbReference type="ARBA" id="ARBA00004173"/>
    </source>
</evidence>
<dbReference type="InterPro" id="IPR017856">
    <property type="entry name" value="Integrase-like_N"/>
</dbReference>
<keyword evidence="6" id="KW-1185">Reference proteome</keyword>
<comment type="caution">
    <text evidence="5">The sequence shown here is derived from an EMBL/GenBank/DDBJ whole genome shotgun (WGS) entry which is preliminary data.</text>
</comment>
<sequence>MSAYAYRPLRVLRRVVPTYPTNGLLAGAVNIRIQGTTRTAAGLLDHDIAYTARTFCVSSQCQSGHNKWSKIRHDKGRKDANKANSFSKLSEQITEYTKRYGPDPKTNGRLKLLLDQAKKSGMSGTIMENAVKRGQGLSISGKPLETVNIEGMTQEGVSFIVECVTDNKLRTLQDVRLIINKAGGKLTPVSYLFVKHPYMHLTGPEEMSPENQTAALEDPVLTLPIEYVGLLPGETSTWEARVEYSEPPLQLVEDMQKILPEGWSVTKTGLKYYPSDHVQVEDESEAGDAFRNFVEKLEDCSDVAEIYSNLRWSSYEPPKHEIVLTE</sequence>
<feature type="domain" description="TACO1/YebC-like second and third" evidence="3">
    <location>
        <begin position="145"/>
        <end position="310"/>
    </location>
</feature>
<dbReference type="Pfam" id="PF01709">
    <property type="entry name" value="Transcrip_reg"/>
    <property type="match status" value="1"/>
</dbReference>
<comment type="similarity">
    <text evidence="2">Belongs to the TACO1 family.</text>
</comment>
<dbReference type="PANTHER" id="PTHR12532">
    <property type="entry name" value="TRANSLATIONAL ACTIVATOR OF CYTOCHROME C OXIDASE 1"/>
    <property type="match status" value="1"/>
</dbReference>
<dbReference type="EMBL" id="JAVHNS010000005">
    <property type="protein sequence ID" value="KAK6354165.1"/>
    <property type="molecule type" value="Genomic_DNA"/>
</dbReference>
<dbReference type="AlphaFoldDB" id="A0AAV9V3K3"/>
<evidence type="ECO:0000259" key="4">
    <source>
        <dbReference type="Pfam" id="PF20772"/>
    </source>
</evidence>
<dbReference type="InterPro" id="IPR026564">
    <property type="entry name" value="Transcrip_reg_TACO1-like_dom3"/>
</dbReference>
<dbReference type="PANTHER" id="PTHR12532:SF0">
    <property type="entry name" value="TRANSLATIONAL ACTIVATOR OF CYTOCHROME C OXIDASE 1"/>
    <property type="match status" value="1"/>
</dbReference>
<dbReference type="Pfam" id="PF20772">
    <property type="entry name" value="TACO1_YebC_N"/>
    <property type="match status" value="1"/>
</dbReference>
<proteinExistence type="inferred from homology"/>
<protein>
    <submittedName>
        <fullName evidence="5">Uncharacterized protein</fullName>
    </submittedName>
</protein>
<dbReference type="InterPro" id="IPR048300">
    <property type="entry name" value="TACO1_YebC-like_2nd/3rd_dom"/>
</dbReference>
<accession>A0AAV9V3K3</accession>
<dbReference type="SUPFAM" id="SSF75625">
    <property type="entry name" value="YebC-like"/>
    <property type="match status" value="1"/>
</dbReference>
<reference evidence="5 6" key="1">
    <citation type="submission" date="2019-10" db="EMBL/GenBank/DDBJ databases">
        <authorList>
            <person name="Palmer J.M."/>
        </authorList>
    </citation>
    <scope>NUCLEOTIDE SEQUENCE [LARGE SCALE GENOMIC DNA]</scope>
    <source>
        <strain evidence="5 6">TWF730</strain>
    </source>
</reference>